<keyword evidence="2" id="KW-1185">Reference proteome</keyword>
<sequence length="56" mass="5590">MTAPTLTPFAAPRGGCARPWGGPAGGAGYPFAGNRAPGLMNGPPCAPANILMEHRS</sequence>
<organism evidence="1 2">
    <name type="scientific">Methyloversatilis universalis (strain ATCC BAA-1314 / DSM 25237 / JCM 13912 / CCUG 52030 / FAM5)</name>
    <dbReference type="NCBI Taxonomy" id="1000565"/>
    <lineage>
        <taxon>Bacteria</taxon>
        <taxon>Pseudomonadati</taxon>
        <taxon>Pseudomonadota</taxon>
        <taxon>Betaproteobacteria</taxon>
        <taxon>Nitrosomonadales</taxon>
        <taxon>Sterolibacteriaceae</taxon>
        <taxon>Methyloversatilis</taxon>
    </lineage>
</organism>
<proteinExistence type="predicted"/>
<dbReference type="AlphaFoldDB" id="F5RHY8"/>
<name>F5RHY8_METUF</name>
<accession>F5RHY8</accession>
<comment type="caution">
    <text evidence="1">The sequence shown here is derived from an EMBL/GenBank/DDBJ whole genome shotgun (WGS) entry which is preliminary data.</text>
</comment>
<evidence type="ECO:0000313" key="2">
    <source>
        <dbReference type="Proteomes" id="UP000005019"/>
    </source>
</evidence>
<dbReference type="Proteomes" id="UP000005019">
    <property type="component" value="Unassembled WGS sequence"/>
</dbReference>
<reference evidence="1 2" key="1">
    <citation type="journal article" date="2011" name="J. Bacteriol.">
        <title>Genome sequence of Methyloversatilis universalis FAM5T, a methylotrophic representative of the order Rhodocyclales.</title>
        <authorList>
            <person name="Kittichotirat W."/>
            <person name="Good N.M."/>
            <person name="Hall R."/>
            <person name="Bringel F."/>
            <person name="Lajus A."/>
            <person name="Medigue C."/>
            <person name="Smalley N.E."/>
            <person name="Beck D."/>
            <person name="Bumgarner R."/>
            <person name="Vuilleumier S."/>
            <person name="Kalyuzhnaya M.G."/>
        </authorList>
    </citation>
    <scope>NUCLEOTIDE SEQUENCE [LARGE SCALE GENOMIC DNA]</scope>
    <source>
        <strain evidence="2">ATCC BAA-1314 / JCM 13912 / FAM5</strain>
    </source>
</reference>
<protein>
    <submittedName>
        <fullName evidence="1">Uncharacterized protein</fullName>
    </submittedName>
</protein>
<dbReference type="STRING" id="1000565.METUNv1_03938"/>
<dbReference type="EMBL" id="AFHG01000059">
    <property type="protein sequence ID" value="EGK69970.1"/>
    <property type="molecule type" value="Genomic_DNA"/>
</dbReference>
<evidence type="ECO:0000313" key="1">
    <source>
        <dbReference type="EMBL" id="EGK69970.1"/>
    </source>
</evidence>
<gene>
    <name evidence="1" type="ORF">METUNv1_03938</name>
</gene>